<evidence type="ECO:0000256" key="6">
    <source>
        <dbReference type="ARBA" id="ARBA00023180"/>
    </source>
</evidence>
<dbReference type="Pfam" id="PF07679">
    <property type="entry name" value="I-set"/>
    <property type="match status" value="1"/>
</dbReference>
<dbReference type="InterPro" id="IPR007110">
    <property type="entry name" value="Ig-like_dom"/>
</dbReference>
<dbReference type="Proteomes" id="UP000829720">
    <property type="component" value="Unassembled WGS sequence"/>
</dbReference>
<dbReference type="AlphaFoldDB" id="A0A8T3DD47"/>
<keyword evidence="4 7" id="KW-0472">Membrane</keyword>
<feature type="signal peptide" evidence="8">
    <location>
        <begin position="1"/>
        <end position="31"/>
    </location>
</feature>
<dbReference type="PANTHER" id="PTHR23277:SF108">
    <property type="entry name" value="FASCICLIN-3"/>
    <property type="match status" value="1"/>
</dbReference>
<dbReference type="SUPFAM" id="SSF48726">
    <property type="entry name" value="Immunoglobulin"/>
    <property type="match status" value="3"/>
</dbReference>
<dbReference type="InterPro" id="IPR013098">
    <property type="entry name" value="Ig_I-set"/>
</dbReference>
<keyword evidence="6" id="KW-0325">Glycoprotein</keyword>
<comment type="caution">
    <text evidence="10">The sequence shown here is derived from an EMBL/GenBank/DDBJ whole genome shotgun (WGS) entry which is preliminary data.</text>
</comment>
<keyword evidence="5" id="KW-1015">Disulfide bond</keyword>
<gene>
    <name evidence="10" type="ORF">AGOR_G00123820</name>
</gene>
<evidence type="ECO:0000256" key="3">
    <source>
        <dbReference type="ARBA" id="ARBA00022737"/>
    </source>
</evidence>
<evidence type="ECO:0000313" key="11">
    <source>
        <dbReference type="Proteomes" id="UP000829720"/>
    </source>
</evidence>
<feature type="transmembrane region" description="Helical" evidence="7">
    <location>
        <begin position="351"/>
        <end position="371"/>
    </location>
</feature>
<accession>A0A8T3DD47</accession>
<evidence type="ECO:0000256" key="8">
    <source>
        <dbReference type="SAM" id="SignalP"/>
    </source>
</evidence>
<evidence type="ECO:0000259" key="9">
    <source>
        <dbReference type="PROSITE" id="PS50835"/>
    </source>
</evidence>
<dbReference type="InterPro" id="IPR003598">
    <property type="entry name" value="Ig_sub2"/>
</dbReference>
<keyword evidence="7" id="KW-1133">Transmembrane helix</keyword>
<dbReference type="SMART" id="SM00408">
    <property type="entry name" value="IGc2"/>
    <property type="match status" value="1"/>
</dbReference>
<feature type="domain" description="Ig-like" evidence="9">
    <location>
        <begin position="147"/>
        <end position="338"/>
    </location>
</feature>
<feature type="chain" id="PRO_5035862944" description="Ig-like domain-containing protein" evidence="8">
    <location>
        <begin position="32"/>
        <end position="409"/>
    </location>
</feature>
<protein>
    <recommendedName>
        <fullName evidence="9">Ig-like domain-containing protein</fullName>
    </recommendedName>
</protein>
<keyword evidence="3" id="KW-0677">Repeat</keyword>
<comment type="subcellular location">
    <subcellularLocation>
        <location evidence="1">Membrane</location>
    </subcellularLocation>
</comment>
<keyword evidence="2 8" id="KW-0732">Signal</keyword>
<dbReference type="InterPro" id="IPR036179">
    <property type="entry name" value="Ig-like_dom_sf"/>
</dbReference>
<dbReference type="SMART" id="SM00407">
    <property type="entry name" value="IGc1"/>
    <property type="match status" value="1"/>
</dbReference>
<dbReference type="PANTHER" id="PTHR23277">
    <property type="entry name" value="NECTIN-RELATED"/>
    <property type="match status" value="1"/>
</dbReference>
<dbReference type="InterPro" id="IPR013783">
    <property type="entry name" value="Ig-like_fold"/>
</dbReference>
<dbReference type="PROSITE" id="PS50835">
    <property type="entry name" value="IG_LIKE"/>
    <property type="match status" value="1"/>
</dbReference>
<evidence type="ECO:0000256" key="1">
    <source>
        <dbReference type="ARBA" id="ARBA00004370"/>
    </source>
</evidence>
<dbReference type="Pfam" id="PF07654">
    <property type="entry name" value="C1-set"/>
    <property type="match status" value="1"/>
</dbReference>
<evidence type="ECO:0000313" key="10">
    <source>
        <dbReference type="EMBL" id="KAI1893447.1"/>
    </source>
</evidence>
<evidence type="ECO:0000256" key="7">
    <source>
        <dbReference type="SAM" id="Phobius"/>
    </source>
</evidence>
<dbReference type="SMART" id="SM00409">
    <property type="entry name" value="IG"/>
    <property type="match status" value="3"/>
</dbReference>
<dbReference type="GO" id="GO:0005912">
    <property type="term" value="C:adherens junction"/>
    <property type="evidence" value="ECO:0007669"/>
    <property type="project" value="TreeGrafter"/>
</dbReference>
<evidence type="ECO:0000256" key="2">
    <source>
        <dbReference type="ARBA" id="ARBA00022729"/>
    </source>
</evidence>
<dbReference type="InterPro" id="IPR003599">
    <property type="entry name" value="Ig_sub"/>
</dbReference>
<reference evidence="10" key="1">
    <citation type="submission" date="2021-01" db="EMBL/GenBank/DDBJ databases">
        <authorList>
            <person name="Zahm M."/>
            <person name="Roques C."/>
            <person name="Cabau C."/>
            <person name="Klopp C."/>
            <person name="Donnadieu C."/>
            <person name="Jouanno E."/>
            <person name="Lampietro C."/>
            <person name="Louis A."/>
            <person name="Herpin A."/>
            <person name="Echchiki A."/>
            <person name="Berthelot C."/>
            <person name="Parey E."/>
            <person name="Roest-Crollius H."/>
            <person name="Braasch I."/>
            <person name="Postlethwait J."/>
            <person name="Bobe J."/>
            <person name="Montfort J."/>
            <person name="Bouchez O."/>
            <person name="Begum T."/>
            <person name="Mejri S."/>
            <person name="Adams A."/>
            <person name="Chen W.-J."/>
            <person name="Guiguen Y."/>
        </authorList>
    </citation>
    <scope>NUCLEOTIDE SEQUENCE</scope>
    <source>
        <tissue evidence="10">Blood</tissue>
    </source>
</reference>
<name>A0A8T3DD47_9TELE</name>
<evidence type="ECO:0000256" key="4">
    <source>
        <dbReference type="ARBA" id="ARBA00023136"/>
    </source>
</evidence>
<dbReference type="OrthoDB" id="10045578at2759"/>
<sequence length="409" mass="45131">MVAWSLHIMSKQRWTPLFLLYMGWLVEAMDAADTIHLLAHQPPQTEAEMGDNVSVNCTFNYNGNTSDRMFGKFYVQNSHQKKEYPVDVMCQSAVSSDKPSACHLSHTIVNASPKDENVYLCEVHIPSSEGNIEVRGHGTNLSVYAEPSLTVIQPLSPLVSGSEATLECRVHGFYPQNPSVMWFHRGAPVPPSDITNHSTQNNDGTFTLHSRNKFSPTVEDHNTETVCQVSHPVWRYNKTASISLNVSYGPITVNVTSDTDAVTNGSVRVTNGSSLILRCVADGNPRPGTQWLGGSIKTAHHEETLHISEVKKEDGGVYLCVVKNEYGEMNTSITLLVTDRRANGKVSNREALYGLAVIPVALALAIIVISLQKRGFYPLGKVNPFEELSSSEVVVLYNEQKSHKARSEH</sequence>
<dbReference type="GO" id="GO:0007156">
    <property type="term" value="P:homophilic cell adhesion via plasma membrane adhesion molecules"/>
    <property type="evidence" value="ECO:0007669"/>
    <property type="project" value="TreeGrafter"/>
</dbReference>
<keyword evidence="7" id="KW-0812">Transmembrane</keyword>
<dbReference type="GO" id="GO:0007157">
    <property type="term" value="P:heterophilic cell-cell adhesion via plasma membrane cell adhesion molecules"/>
    <property type="evidence" value="ECO:0007669"/>
    <property type="project" value="TreeGrafter"/>
</dbReference>
<proteinExistence type="predicted"/>
<organism evidence="10 11">
    <name type="scientific">Albula goreensis</name>
    <dbReference type="NCBI Taxonomy" id="1534307"/>
    <lineage>
        <taxon>Eukaryota</taxon>
        <taxon>Metazoa</taxon>
        <taxon>Chordata</taxon>
        <taxon>Craniata</taxon>
        <taxon>Vertebrata</taxon>
        <taxon>Euteleostomi</taxon>
        <taxon>Actinopterygii</taxon>
        <taxon>Neopterygii</taxon>
        <taxon>Teleostei</taxon>
        <taxon>Albuliformes</taxon>
        <taxon>Albulidae</taxon>
        <taxon>Albula</taxon>
    </lineage>
</organism>
<evidence type="ECO:0000256" key="5">
    <source>
        <dbReference type="ARBA" id="ARBA00023157"/>
    </source>
</evidence>
<dbReference type="EMBL" id="JAERUA010000011">
    <property type="protein sequence ID" value="KAI1893447.1"/>
    <property type="molecule type" value="Genomic_DNA"/>
</dbReference>
<dbReference type="GO" id="GO:0016020">
    <property type="term" value="C:membrane"/>
    <property type="evidence" value="ECO:0007669"/>
    <property type="project" value="UniProtKB-SubCell"/>
</dbReference>
<keyword evidence="11" id="KW-1185">Reference proteome</keyword>
<dbReference type="InterPro" id="IPR051427">
    <property type="entry name" value="Nectin/Nectin-like"/>
</dbReference>
<dbReference type="CDD" id="cd00098">
    <property type="entry name" value="IgC1"/>
    <property type="match status" value="1"/>
</dbReference>
<dbReference type="InterPro" id="IPR003597">
    <property type="entry name" value="Ig_C1-set"/>
</dbReference>
<dbReference type="Gene3D" id="2.60.40.10">
    <property type="entry name" value="Immunoglobulins"/>
    <property type="match status" value="3"/>
</dbReference>